<evidence type="ECO:0000256" key="2">
    <source>
        <dbReference type="ARBA" id="ARBA00010566"/>
    </source>
</evidence>
<reference evidence="8 9" key="1">
    <citation type="submission" date="2018-06" db="EMBL/GenBank/DDBJ databases">
        <title>Fusarium incarnatum-equiseti species complex species 28.</title>
        <authorList>
            <person name="Gardiner D.M."/>
        </authorList>
    </citation>
    <scope>NUCLEOTIDE SEQUENCE [LARGE SCALE GENOMIC DNA]</scope>
    <source>
        <strain evidence="8 9">FIESC_28</strain>
    </source>
</reference>
<comment type="similarity">
    <text evidence="2 5">Belongs to the citrate synthase family.</text>
</comment>
<dbReference type="FunFam" id="1.10.580.10:FF:000005">
    <property type="entry name" value="Citrate synthase"/>
    <property type="match status" value="1"/>
</dbReference>
<dbReference type="InterPro" id="IPR002020">
    <property type="entry name" value="Citrate_synthase"/>
</dbReference>
<dbReference type="InterPro" id="IPR020864">
    <property type="entry name" value="MACPF"/>
</dbReference>
<dbReference type="Gene3D" id="1.10.580.10">
    <property type="entry name" value="Citrate Synthase, domain 1"/>
    <property type="match status" value="1"/>
</dbReference>
<sequence>MSAPHLSRPEAFKPKDQKSDAPKSEGAGDIPIAQEEAITSTIHFTDGVKEREAFYLKLLKSNLDDETLSDLRSNIAGLTGSIEISHFPFCGRKGAVVPDSFSIQDYLEECLGTNTEEAKTLDIYMRDTSISQELNVKADPGEVSDATKVSLLKSQVDDTAFKWITGTQANGAFRLKKRTIWSDNLPTTTIDGVKLDLRIPDHVIDDRSDRCSCGGEFAIHGLLWFSFHEPCCRKFTGSHKLEQADRVKFPRITAFLDSRSLELTPECMEALYRMKTTEDFYNFQNVYGEFFSARVQLGGRLFSTEEVSSSSAESTEEKVKSMKIAAAASFSGYGASVDVSASYGKGSEAKEMKASRESVSTLTWQANGGDTLLCNQPQEWTPTVAYHWNWRITKQDHIASIFDVAAQIKGMDWVIKEAIPLGLTINPNFDDVVAKPPSFLAKPTKSFTIQESWCEGGSVDMLLTYLVPAAAQACNATKTSNFKIDSTLQKWGRTLLGPETAESHGSERLYEAENLNGEVQDELKYNTRYRLKNKERGLHVDYHNIQHDKFVSENDQRSNSYCIVFQKPDGSQEVAVIPDNALVMLLFYESNNHKLGHIGRRETLTVVDNRTNQSYEIPITHNSIPATEFKKIKAEAGNDRPEDETNQGLRVYDPAYMNTAVVQSKITYINGLDGVLRYRGYPIEQLVEKSNFLESAYLLIYGELPTKSQYNQWHGEVMHHTYIHSDIENMFKSFRYDSHPMSMLTAAFATLGAFAPEANPSLAGQKLYTNAASGNVEALQMLDKQILRIIGKAPTLAAASYRMRQGRPFNRPAQGLGYTGNFLYLLDHLSEADYKPHPVLAKALDQLFIIHADHEVNCSTATVMQVGSSLVDPYSVVAAGCAALYGPSHGGASESAIRMLIEIGSPENVPAFMEAVEKRERVLVGFGHRVYKNVDPRSTAIRKLAEEVFEVTGRNKLLDTALALADYARKSEFMRSRNLYPNVDFYSGLIYQAMGFPLDFYPVLFAVPRCVGWLAHWRQMMLNQAGVKIWRPRQLYIGEGEREYVDAGNRKAKSDATVFDAPVKVQHGGNSQRTILATGGGELKSKL</sequence>
<comment type="caution">
    <text evidence="8">The sequence shown here is derived from an EMBL/GenBank/DDBJ whole genome shotgun (WGS) entry which is preliminary data.</text>
</comment>
<accession>A0A366S7E9</accession>
<evidence type="ECO:0000256" key="1">
    <source>
        <dbReference type="ARBA" id="ARBA00005007"/>
    </source>
</evidence>
<evidence type="ECO:0000256" key="4">
    <source>
        <dbReference type="ARBA" id="ARBA00022679"/>
    </source>
</evidence>
<feature type="domain" description="MACPF" evidence="7">
    <location>
        <begin position="258"/>
        <end position="386"/>
    </location>
</feature>
<dbReference type="GeneID" id="41991400"/>
<evidence type="ECO:0000256" key="6">
    <source>
        <dbReference type="SAM" id="MobiDB-lite"/>
    </source>
</evidence>
<dbReference type="InterPro" id="IPR016143">
    <property type="entry name" value="Citrate_synth-like_sm_a-sub"/>
</dbReference>
<dbReference type="Pfam" id="PF00285">
    <property type="entry name" value="Citrate_synt"/>
    <property type="match status" value="1"/>
</dbReference>
<evidence type="ECO:0000256" key="5">
    <source>
        <dbReference type="RuleBase" id="RU000441"/>
    </source>
</evidence>
<gene>
    <name evidence="8" type="ORF">FIESC28_01954</name>
</gene>
<dbReference type="InterPro" id="IPR016142">
    <property type="entry name" value="Citrate_synth-like_lrg_a-sub"/>
</dbReference>
<dbReference type="Pfam" id="PF01823">
    <property type="entry name" value="MACPF"/>
    <property type="match status" value="1"/>
</dbReference>
<dbReference type="GO" id="GO:0006099">
    <property type="term" value="P:tricarboxylic acid cycle"/>
    <property type="evidence" value="ECO:0007669"/>
    <property type="project" value="UniProtKB-KW"/>
</dbReference>
<dbReference type="PANTHER" id="PTHR42871">
    <property type="entry name" value="CITRATE SYNTHASE"/>
    <property type="match status" value="1"/>
</dbReference>
<evidence type="ECO:0000313" key="8">
    <source>
        <dbReference type="EMBL" id="RBR25219.1"/>
    </source>
</evidence>
<dbReference type="OrthoDB" id="435022at2759"/>
<dbReference type="EMBL" id="QKXC01000041">
    <property type="protein sequence ID" value="RBR25219.1"/>
    <property type="molecule type" value="Genomic_DNA"/>
</dbReference>
<dbReference type="FunFam" id="1.10.230.10:FF:000002">
    <property type="entry name" value="Citrate synthase"/>
    <property type="match status" value="1"/>
</dbReference>
<dbReference type="PRINTS" id="PR00143">
    <property type="entry name" value="CITRTSNTHASE"/>
</dbReference>
<dbReference type="GO" id="GO:0032787">
    <property type="term" value="P:monocarboxylic acid metabolic process"/>
    <property type="evidence" value="ECO:0007669"/>
    <property type="project" value="UniProtKB-ARBA"/>
</dbReference>
<keyword evidence="4 5" id="KW-0808">Transferase</keyword>
<organism evidence="8 9">
    <name type="scientific">Fusarium coffeatum</name>
    <dbReference type="NCBI Taxonomy" id="231269"/>
    <lineage>
        <taxon>Eukaryota</taxon>
        <taxon>Fungi</taxon>
        <taxon>Dikarya</taxon>
        <taxon>Ascomycota</taxon>
        <taxon>Pezizomycotina</taxon>
        <taxon>Sordariomycetes</taxon>
        <taxon>Hypocreomycetidae</taxon>
        <taxon>Hypocreales</taxon>
        <taxon>Nectriaceae</taxon>
        <taxon>Fusarium</taxon>
        <taxon>Fusarium incarnatum-equiseti species complex</taxon>
    </lineage>
</organism>
<dbReference type="AlphaFoldDB" id="A0A366S7E9"/>
<evidence type="ECO:0000256" key="3">
    <source>
        <dbReference type="ARBA" id="ARBA00022532"/>
    </source>
</evidence>
<dbReference type="Gene3D" id="1.10.230.10">
    <property type="entry name" value="Cytochrome P450-Terp, domain 2"/>
    <property type="match status" value="1"/>
</dbReference>
<dbReference type="CDD" id="cd06115">
    <property type="entry name" value="AthCS_per_like"/>
    <property type="match status" value="1"/>
</dbReference>
<dbReference type="GO" id="GO:0046912">
    <property type="term" value="F:acyltransferase activity, acyl groups converted into alkyl on transfer"/>
    <property type="evidence" value="ECO:0007669"/>
    <property type="project" value="InterPro"/>
</dbReference>
<feature type="compositionally biased region" description="Basic and acidic residues" evidence="6">
    <location>
        <begin position="7"/>
        <end position="23"/>
    </location>
</feature>
<evidence type="ECO:0000259" key="7">
    <source>
        <dbReference type="Pfam" id="PF01823"/>
    </source>
</evidence>
<dbReference type="PANTHER" id="PTHR42871:SF1">
    <property type="entry name" value="CITRATE SYNTHASE"/>
    <property type="match status" value="1"/>
</dbReference>
<proteinExistence type="inferred from homology"/>
<dbReference type="Proteomes" id="UP000253153">
    <property type="component" value="Unassembled WGS sequence"/>
</dbReference>
<dbReference type="SUPFAM" id="SSF48256">
    <property type="entry name" value="Citrate synthase"/>
    <property type="match status" value="1"/>
</dbReference>
<protein>
    <recommendedName>
        <fullName evidence="5">Citrate synthase</fullName>
    </recommendedName>
</protein>
<dbReference type="PROSITE" id="PS00480">
    <property type="entry name" value="CITRATE_SYNTHASE"/>
    <property type="match status" value="1"/>
</dbReference>
<feature type="region of interest" description="Disordered" evidence="6">
    <location>
        <begin position="1"/>
        <end position="30"/>
    </location>
</feature>
<comment type="pathway">
    <text evidence="1">Carbohydrate metabolism.</text>
</comment>
<evidence type="ECO:0000313" key="9">
    <source>
        <dbReference type="Proteomes" id="UP000253153"/>
    </source>
</evidence>
<name>A0A366S7E9_9HYPO</name>
<keyword evidence="3" id="KW-0816">Tricarboxylic acid cycle</keyword>
<dbReference type="InterPro" id="IPR019810">
    <property type="entry name" value="Citrate_synthase_AS"/>
</dbReference>
<dbReference type="InterPro" id="IPR036969">
    <property type="entry name" value="Citrate_synthase_sf"/>
</dbReference>
<keyword evidence="9" id="KW-1185">Reference proteome</keyword>
<dbReference type="RefSeq" id="XP_031019810.1">
    <property type="nucleotide sequence ID" value="XM_031156104.1"/>
</dbReference>